<dbReference type="AlphaFoldDB" id="A0A2S1LP05"/>
<gene>
    <name evidence="5" type="ORF">FK004_09485</name>
</gene>
<evidence type="ECO:0000256" key="3">
    <source>
        <dbReference type="SAM" id="SignalP"/>
    </source>
</evidence>
<evidence type="ECO:0000313" key="5">
    <source>
        <dbReference type="EMBL" id="AWG25449.1"/>
    </source>
</evidence>
<dbReference type="GO" id="GO:0005975">
    <property type="term" value="P:carbohydrate metabolic process"/>
    <property type="evidence" value="ECO:0007669"/>
    <property type="project" value="UniProtKB-ARBA"/>
</dbReference>
<sequence>MNNFKKLQLLLLCALFVGLLFAACQNDDVDINDQDTKLLTRNSPLTNLLQRASMYDTTLDNAIDSTSCFSVKLPVQVDVNGQLVTLSSPSDYHLVADIFLQFPNADNYMGYQYPITVIYSNYDEAVVNNSDELNSLRQECGVTLPGEPIYCFAISYPIQVFGYDSNFQLAHTYTVTNNTALFLLLYNLEANEFYAIDYPISIMINPVGESVPVNSNMELMAVLNTAIINCSGTTPPCIPTNLNDGLIVYYSFGNGSLLDSKGGAHLTNTTTAHFAADRGGNLNCAYEFDAATGTFLSATNTTALNGLTQMSVSLWYQPGVDQSEYELLIGRDTGMHCPDTNGQWSVGLYDLRRAVFGYKNSVWQVNGSQENIWYHVTATYNQVNNTIKIYTNGVLDETATGIANCGTAGPPTVQDIGDLFIGKNFTGKIDDVAIYNRELNAAEVTQLYGLQPCCQ</sequence>
<feature type="domain" description="LamG-like jellyroll fold" evidence="4">
    <location>
        <begin position="308"/>
        <end position="442"/>
    </location>
</feature>
<dbReference type="EMBL" id="CP020919">
    <property type="protein sequence ID" value="AWG25449.1"/>
    <property type="molecule type" value="Genomic_DNA"/>
</dbReference>
<keyword evidence="1 3" id="KW-0732">Signal</keyword>
<evidence type="ECO:0000256" key="1">
    <source>
        <dbReference type="ARBA" id="ARBA00022729"/>
    </source>
</evidence>
<feature type="chain" id="PRO_5015583881" description="LamG-like jellyroll fold domain-containing protein" evidence="3">
    <location>
        <begin position="23"/>
        <end position="455"/>
    </location>
</feature>
<reference evidence="5 6" key="1">
    <citation type="submission" date="2017-04" db="EMBL/GenBank/DDBJ databases">
        <title>Complete genome sequence of Flavobacterium kingsejong AJ004.</title>
        <authorList>
            <person name="Lee P.C."/>
        </authorList>
    </citation>
    <scope>NUCLEOTIDE SEQUENCE [LARGE SCALE GENOMIC DNA]</scope>
    <source>
        <strain evidence="5 6">AJ004</strain>
    </source>
</reference>
<accession>A0A2S1LP05</accession>
<dbReference type="SMART" id="SM00560">
    <property type="entry name" value="LamGL"/>
    <property type="match status" value="1"/>
</dbReference>
<dbReference type="SUPFAM" id="SSF49899">
    <property type="entry name" value="Concanavalin A-like lectins/glucanases"/>
    <property type="match status" value="1"/>
</dbReference>
<evidence type="ECO:0000256" key="2">
    <source>
        <dbReference type="ARBA" id="ARBA00023157"/>
    </source>
</evidence>
<name>A0A2S1LP05_9FLAO</name>
<dbReference type="Proteomes" id="UP000244677">
    <property type="component" value="Chromosome"/>
</dbReference>
<dbReference type="GO" id="GO:0004553">
    <property type="term" value="F:hydrolase activity, hydrolyzing O-glycosyl compounds"/>
    <property type="evidence" value="ECO:0007669"/>
    <property type="project" value="UniProtKB-ARBA"/>
</dbReference>
<evidence type="ECO:0000313" key="6">
    <source>
        <dbReference type="Proteomes" id="UP000244677"/>
    </source>
</evidence>
<dbReference type="PROSITE" id="PS51257">
    <property type="entry name" value="PROKAR_LIPOPROTEIN"/>
    <property type="match status" value="1"/>
</dbReference>
<dbReference type="KEGG" id="fki:FK004_09485"/>
<dbReference type="OrthoDB" id="832379at2"/>
<dbReference type="RefSeq" id="WP_108737042.1">
    <property type="nucleotide sequence ID" value="NZ_CP020919.1"/>
</dbReference>
<evidence type="ECO:0000259" key="4">
    <source>
        <dbReference type="SMART" id="SM00560"/>
    </source>
</evidence>
<feature type="signal peptide" evidence="3">
    <location>
        <begin position="1"/>
        <end position="22"/>
    </location>
</feature>
<protein>
    <recommendedName>
        <fullName evidence="4">LamG-like jellyroll fold domain-containing protein</fullName>
    </recommendedName>
</protein>
<dbReference type="InterPro" id="IPR006558">
    <property type="entry name" value="LamG-like"/>
</dbReference>
<keyword evidence="2" id="KW-1015">Disulfide bond</keyword>
<dbReference type="InterPro" id="IPR013320">
    <property type="entry name" value="ConA-like_dom_sf"/>
</dbReference>
<dbReference type="Pfam" id="PF13385">
    <property type="entry name" value="Laminin_G_3"/>
    <property type="match status" value="1"/>
</dbReference>
<organism evidence="5 6">
    <name type="scientific">Flavobacterium kingsejongi</name>
    <dbReference type="NCBI Taxonomy" id="1678728"/>
    <lineage>
        <taxon>Bacteria</taxon>
        <taxon>Pseudomonadati</taxon>
        <taxon>Bacteroidota</taxon>
        <taxon>Flavobacteriia</taxon>
        <taxon>Flavobacteriales</taxon>
        <taxon>Flavobacteriaceae</taxon>
        <taxon>Flavobacterium</taxon>
    </lineage>
</organism>
<keyword evidence="6" id="KW-1185">Reference proteome</keyword>
<proteinExistence type="predicted"/>
<dbReference type="Gene3D" id="2.60.120.200">
    <property type="match status" value="1"/>
</dbReference>